<accession>A0A8C2SNY3</accession>
<protein>
    <recommendedName>
        <fullName evidence="2">SEA domain-containing protein</fullName>
    </recommendedName>
</protein>
<dbReference type="InterPro" id="IPR036364">
    <property type="entry name" value="SEA_dom_sf"/>
</dbReference>
<evidence type="ECO:0000259" key="2">
    <source>
        <dbReference type="PROSITE" id="PS50024"/>
    </source>
</evidence>
<reference evidence="3" key="2">
    <citation type="submission" date="2025-08" db="UniProtKB">
        <authorList>
            <consortium name="Ensembl"/>
        </authorList>
    </citation>
    <scope>IDENTIFICATION</scope>
</reference>
<dbReference type="Gene3D" id="3.30.70.960">
    <property type="entry name" value="SEA domain"/>
    <property type="match status" value="1"/>
</dbReference>
<evidence type="ECO:0000256" key="1">
    <source>
        <dbReference type="SAM" id="Phobius"/>
    </source>
</evidence>
<name>A0A8C2SNY3_CAPHI</name>
<reference evidence="3" key="1">
    <citation type="submission" date="2019-03" db="EMBL/GenBank/DDBJ databases">
        <title>Genome sequencing and reference-guided assembly of Black Bengal Goat (Capra hircus).</title>
        <authorList>
            <person name="Siddiki A.Z."/>
            <person name="Baten A."/>
            <person name="Billah M."/>
            <person name="Alam M.A.U."/>
            <person name="Shawrob K.S.M."/>
            <person name="Saha S."/>
            <person name="Chowdhury M."/>
            <person name="Rahman A.H."/>
            <person name="Stear M."/>
            <person name="Miah G."/>
            <person name="Das G.B."/>
            <person name="Hossain M.M."/>
            <person name="Kumkum M."/>
            <person name="Islam M.S."/>
            <person name="Mollah A.M."/>
            <person name="Ahsan A."/>
            <person name="Tusar F."/>
            <person name="Khan M.K.I."/>
        </authorList>
    </citation>
    <scope>NUCLEOTIDE SEQUENCE [LARGE SCALE GENOMIC DNA]</scope>
</reference>
<dbReference type="PROSITE" id="PS50024">
    <property type="entry name" value="SEA"/>
    <property type="match status" value="1"/>
</dbReference>
<feature type="transmembrane region" description="Helical" evidence="1">
    <location>
        <begin position="194"/>
        <end position="220"/>
    </location>
</feature>
<sequence length="238" mass="27055">RNSGHTAQFSSRVDSSMVKQVFLDKTLNASSHWLGATYRLTDVHVTVEPSIHLPTDQSTISPSFQEVQLNFTVTNLFYSQDMKQPDTPKYQRNKRNIEDALNQLFRNSSIKTHFSDCEVSAFRSVPPSNHTGVNAQCNFAFLARSLNRVVIYEEFLRLTKNGTQLQNFTLDRNSLLVDGYSPNRNDVVTENSDLPFWAIILICLAGLLVLIMGLIGFFLVSKEVLSSYYQVVRAFYIL</sequence>
<dbReference type="SUPFAM" id="SSF82671">
    <property type="entry name" value="SEA domain"/>
    <property type="match status" value="1"/>
</dbReference>
<feature type="domain" description="SEA" evidence="2">
    <location>
        <begin position="63"/>
        <end position="182"/>
    </location>
</feature>
<dbReference type="PANTHER" id="PTHR14672:SF1">
    <property type="entry name" value="MUCIN-16"/>
    <property type="match status" value="1"/>
</dbReference>
<proteinExistence type="predicted"/>
<dbReference type="InterPro" id="IPR000082">
    <property type="entry name" value="SEA_dom"/>
</dbReference>
<evidence type="ECO:0000313" key="3">
    <source>
        <dbReference type="Ensembl" id="ENSCHIP00010045112.1"/>
    </source>
</evidence>
<keyword evidence="1" id="KW-1133">Transmembrane helix</keyword>
<keyword evidence="1" id="KW-0812">Transmembrane</keyword>
<organism evidence="3">
    <name type="scientific">Capra hircus</name>
    <name type="common">Goat</name>
    <dbReference type="NCBI Taxonomy" id="9925"/>
    <lineage>
        <taxon>Eukaryota</taxon>
        <taxon>Metazoa</taxon>
        <taxon>Chordata</taxon>
        <taxon>Craniata</taxon>
        <taxon>Vertebrata</taxon>
        <taxon>Euteleostomi</taxon>
        <taxon>Mammalia</taxon>
        <taxon>Eutheria</taxon>
        <taxon>Laurasiatheria</taxon>
        <taxon>Artiodactyla</taxon>
        <taxon>Ruminantia</taxon>
        <taxon>Pecora</taxon>
        <taxon>Bovidae</taxon>
        <taxon>Caprinae</taxon>
        <taxon>Capra</taxon>
    </lineage>
</organism>
<dbReference type="InterPro" id="IPR028850">
    <property type="entry name" value="MUC16"/>
</dbReference>
<dbReference type="AlphaFoldDB" id="A0A8C2SNY3"/>
<keyword evidence="1" id="KW-0472">Membrane</keyword>
<dbReference type="Ensembl" id="ENSCHIT00010062535.1">
    <property type="protein sequence ID" value="ENSCHIP00010045112.1"/>
    <property type="gene ID" value="ENSCHIG00010032662.1"/>
</dbReference>
<dbReference type="PANTHER" id="PTHR14672">
    <property type="entry name" value="MUCIN-16"/>
    <property type="match status" value="1"/>
</dbReference>
<dbReference type="Pfam" id="PF01390">
    <property type="entry name" value="SEA"/>
    <property type="match status" value="1"/>
</dbReference>